<evidence type="ECO:0000313" key="1">
    <source>
        <dbReference type="EMBL" id="AKP67467.1"/>
    </source>
</evidence>
<dbReference type="PATRIC" id="fig|1007676.4.peg.1601"/>
<dbReference type="Proteomes" id="UP000036106">
    <property type="component" value="Chromosome"/>
</dbReference>
<dbReference type="RefSeq" id="WP_048704802.1">
    <property type="nucleotide sequence ID" value="NZ_CP012034.1"/>
</dbReference>
<name>A0A0H4QHP2_9LACO</name>
<proteinExistence type="predicted"/>
<sequence length="266" mass="29650">MNNFFGLNCNGRGHKKLTSDIFDVIKNGGFSIVALTEVALGQGTNRFVRQMELEGYAGFLGTAGERGSNTVYVGIRKDAFETDATVIIRDLGFSNFVHIVVGTLNIIVFRIPISNIRGLSQIAVNSEFSDRKMMMEQVISYASNVEGPVISIFDANNGLYHQGETLTDYKGCGRSIYSLPLIRDMFESEHMNLLTPSSGYSWKLGCMKSCLDHIAVRDLAVENLEYVWYDVSDHASIQGEIDLPNTLLPMNMFPELPKENRKVLEV</sequence>
<dbReference type="AlphaFoldDB" id="A0A0H4QHP2"/>
<organism evidence="1 2">
    <name type="scientific">Companilactobacillus ginsenosidimutans</name>
    <dbReference type="NCBI Taxonomy" id="1007676"/>
    <lineage>
        <taxon>Bacteria</taxon>
        <taxon>Bacillati</taxon>
        <taxon>Bacillota</taxon>
        <taxon>Bacilli</taxon>
        <taxon>Lactobacillales</taxon>
        <taxon>Lactobacillaceae</taxon>
        <taxon>Companilactobacillus</taxon>
    </lineage>
</organism>
<protein>
    <submittedName>
        <fullName evidence="1">Uncharacterized protein</fullName>
    </submittedName>
</protein>
<keyword evidence="2" id="KW-1185">Reference proteome</keyword>
<dbReference type="InterPro" id="IPR036691">
    <property type="entry name" value="Endo/exonu/phosph_ase_sf"/>
</dbReference>
<reference evidence="2" key="1">
    <citation type="submission" date="2015-07" db="EMBL/GenBank/DDBJ databases">
        <title>Lactobacillus ginsenosidimutans/EMML 3141/ whole genome sequencing.</title>
        <authorList>
            <person name="Kim M.K."/>
            <person name="Im W.-T."/>
            <person name="Srinivasan S."/>
            <person name="Lee J.-J."/>
        </authorList>
    </citation>
    <scope>NUCLEOTIDE SEQUENCE [LARGE SCALE GENOMIC DNA]</scope>
    <source>
        <strain evidence="2">EMML 3041</strain>
    </source>
</reference>
<accession>A0A0H4QHP2</accession>
<dbReference type="Gene3D" id="3.60.10.10">
    <property type="entry name" value="Endonuclease/exonuclease/phosphatase"/>
    <property type="match status" value="1"/>
</dbReference>
<dbReference type="KEGG" id="lgn:ABM34_07945"/>
<dbReference type="EMBL" id="CP012034">
    <property type="protein sequence ID" value="AKP67467.1"/>
    <property type="molecule type" value="Genomic_DNA"/>
</dbReference>
<dbReference type="SUPFAM" id="SSF56219">
    <property type="entry name" value="DNase I-like"/>
    <property type="match status" value="1"/>
</dbReference>
<evidence type="ECO:0000313" key="2">
    <source>
        <dbReference type="Proteomes" id="UP000036106"/>
    </source>
</evidence>
<gene>
    <name evidence="1" type="ORF">ABM34_07945</name>
</gene>